<dbReference type="EMBL" id="AYLP01000773">
    <property type="protein sequence ID" value="ESS55564.1"/>
    <property type="molecule type" value="Genomic_DNA"/>
</dbReference>
<reference evidence="2 3" key="1">
    <citation type="journal article" date="2014" name="Genome Announc.">
        <title>Trypanosoma cruzi Clone Dm28c Draft Genome Sequence.</title>
        <authorList>
            <person name="Grisard E.C."/>
            <person name="Teixeira S.M."/>
            <person name="de Almeida L.G."/>
            <person name="Stoco P.H."/>
            <person name="Gerber A.L."/>
            <person name="Talavera-Lopez C."/>
            <person name="Lima O.C."/>
            <person name="Andersson B."/>
            <person name="de Vasconcelos A.T."/>
        </authorList>
    </citation>
    <scope>NUCLEOTIDE SEQUENCE [LARGE SCALE GENOMIC DNA]</scope>
    <source>
        <strain evidence="2 3">Dm28c</strain>
    </source>
</reference>
<sequence length="92" mass="10828">MHRGHPRCHRNQRQHNEQRHTHSRNGPAPQAVPAARRRTHRRPHPQTQTRISRAVVLRRSRPVDHSSCLINAFLQMANQETQFRQIAIPHCC</sequence>
<dbReference type="AlphaFoldDB" id="V5AK06"/>
<accession>V5AK06</accession>
<feature type="region of interest" description="Disordered" evidence="1">
    <location>
        <begin position="1"/>
        <end position="53"/>
    </location>
</feature>
<feature type="compositionally biased region" description="Basic residues" evidence="1">
    <location>
        <begin position="1"/>
        <end position="13"/>
    </location>
</feature>
<evidence type="ECO:0000313" key="3">
    <source>
        <dbReference type="Proteomes" id="UP000017861"/>
    </source>
</evidence>
<feature type="compositionally biased region" description="Basic residues" evidence="1">
    <location>
        <begin position="35"/>
        <end position="44"/>
    </location>
</feature>
<proteinExistence type="predicted"/>
<protein>
    <submittedName>
        <fullName evidence="2">Uncharacterized protein</fullName>
    </submittedName>
</protein>
<evidence type="ECO:0000256" key="1">
    <source>
        <dbReference type="SAM" id="MobiDB-lite"/>
    </source>
</evidence>
<dbReference type="Proteomes" id="UP000017861">
    <property type="component" value="Unassembled WGS sequence"/>
</dbReference>
<name>V5AK06_TRYCR</name>
<organism evidence="2 3">
    <name type="scientific">Trypanosoma cruzi Dm28c</name>
    <dbReference type="NCBI Taxonomy" id="1416333"/>
    <lineage>
        <taxon>Eukaryota</taxon>
        <taxon>Discoba</taxon>
        <taxon>Euglenozoa</taxon>
        <taxon>Kinetoplastea</taxon>
        <taxon>Metakinetoplastina</taxon>
        <taxon>Trypanosomatida</taxon>
        <taxon>Trypanosomatidae</taxon>
        <taxon>Trypanosoma</taxon>
        <taxon>Schizotrypanum</taxon>
    </lineage>
</organism>
<comment type="caution">
    <text evidence="2">The sequence shown here is derived from an EMBL/GenBank/DDBJ whole genome shotgun (WGS) entry which is preliminary data.</text>
</comment>
<dbReference type="VEuPathDB" id="TriTrypDB:TCDM_12959"/>
<evidence type="ECO:0000313" key="2">
    <source>
        <dbReference type="EMBL" id="ESS55564.1"/>
    </source>
</evidence>
<gene>
    <name evidence="2" type="ORF">TCDM_12959</name>
</gene>